<accession>A0A538S6N1</accession>
<keyword evidence="1" id="KW-0812">Transmembrane</keyword>
<name>A0A538S6N1_UNCEI</name>
<proteinExistence type="predicted"/>
<evidence type="ECO:0000313" key="3">
    <source>
        <dbReference type="Proteomes" id="UP000316292"/>
    </source>
</evidence>
<protein>
    <submittedName>
        <fullName evidence="2">Uncharacterized protein</fullName>
    </submittedName>
</protein>
<evidence type="ECO:0000313" key="2">
    <source>
        <dbReference type="EMBL" id="TMQ47049.1"/>
    </source>
</evidence>
<evidence type="ECO:0000256" key="1">
    <source>
        <dbReference type="SAM" id="Phobius"/>
    </source>
</evidence>
<dbReference type="AlphaFoldDB" id="A0A538S6N1"/>
<sequence length="116" mass="12383">MSARLQQTIRVLRSVCILALALGYAAFYSIFPSATFPVSGDASFPWIFLVLAAASVLGAMEAAELQEAVVAAMLALPLGYLVTVLLAFSPAFAGLYFLEPSLVPFFMARYSILVLA</sequence>
<feature type="non-terminal residue" evidence="2">
    <location>
        <position position="116"/>
    </location>
</feature>
<dbReference type="Proteomes" id="UP000316292">
    <property type="component" value="Unassembled WGS sequence"/>
</dbReference>
<reference evidence="2 3" key="1">
    <citation type="journal article" date="2019" name="Nat. Microbiol.">
        <title>Mediterranean grassland soil C-N compound turnover is dependent on rainfall and depth, and is mediated by genomically divergent microorganisms.</title>
        <authorList>
            <person name="Diamond S."/>
            <person name="Andeer P.F."/>
            <person name="Li Z."/>
            <person name="Crits-Christoph A."/>
            <person name="Burstein D."/>
            <person name="Anantharaman K."/>
            <person name="Lane K.R."/>
            <person name="Thomas B.C."/>
            <person name="Pan C."/>
            <person name="Northen T.R."/>
            <person name="Banfield J.F."/>
        </authorList>
    </citation>
    <scope>NUCLEOTIDE SEQUENCE [LARGE SCALE GENOMIC DNA]</scope>
    <source>
        <strain evidence="2">WS_1</strain>
    </source>
</reference>
<gene>
    <name evidence="2" type="ORF">E6K71_11050</name>
</gene>
<feature type="transmembrane region" description="Helical" evidence="1">
    <location>
        <begin position="12"/>
        <end position="31"/>
    </location>
</feature>
<keyword evidence="1" id="KW-0472">Membrane</keyword>
<feature type="transmembrane region" description="Helical" evidence="1">
    <location>
        <begin position="43"/>
        <end position="62"/>
    </location>
</feature>
<dbReference type="EMBL" id="VBOR01000130">
    <property type="protein sequence ID" value="TMQ47049.1"/>
    <property type="molecule type" value="Genomic_DNA"/>
</dbReference>
<organism evidence="2 3">
    <name type="scientific">Eiseniibacteriota bacterium</name>
    <dbReference type="NCBI Taxonomy" id="2212470"/>
    <lineage>
        <taxon>Bacteria</taxon>
        <taxon>Candidatus Eiseniibacteriota</taxon>
    </lineage>
</organism>
<keyword evidence="1" id="KW-1133">Transmembrane helix</keyword>
<comment type="caution">
    <text evidence="2">The sequence shown here is derived from an EMBL/GenBank/DDBJ whole genome shotgun (WGS) entry which is preliminary data.</text>
</comment>
<feature type="transmembrane region" description="Helical" evidence="1">
    <location>
        <begin position="74"/>
        <end position="98"/>
    </location>
</feature>